<proteinExistence type="inferred from homology"/>
<keyword evidence="4" id="KW-0233">DNA recombination</keyword>
<protein>
    <submittedName>
        <fullName evidence="8">Site-specific recombinase, phage integrase family</fullName>
    </submittedName>
</protein>
<dbReference type="GO" id="GO:0006310">
    <property type="term" value="P:DNA recombination"/>
    <property type="evidence" value="ECO:0007669"/>
    <property type="project" value="UniProtKB-KW"/>
</dbReference>
<organism evidence="8 9">
    <name type="scientific">Succinatimonas hippei (strain DSM 22608 / JCM 16073 / KCTC 15190 / YIT 12066)</name>
    <dbReference type="NCBI Taxonomy" id="762983"/>
    <lineage>
        <taxon>Bacteria</taxon>
        <taxon>Pseudomonadati</taxon>
        <taxon>Pseudomonadota</taxon>
        <taxon>Gammaproteobacteria</taxon>
        <taxon>Aeromonadales</taxon>
        <taxon>Succinivibrionaceae</taxon>
        <taxon>Succinatimonas</taxon>
    </lineage>
</organism>
<evidence type="ECO:0000256" key="4">
    <source>
        <dbReference type="ARBA" id="ARBA00023172"/>
    </source>
</evidence>
<evidence type="ECO:0000256" key="5">
    <source>
        <dbReference type="PROSITE-ProRule" id="PRU01248"/>
    </source>
</evidence>
<dbReference type="InterPro" id="IPR004107">
    <property type="entry name" value="Integrase_SAM-like_N"/>
</dbReference>
<dbReference type="PANTHER" id="PTHR30349:SF64">
    <property type="entry name" value="PROPHAGE INTEGRASE INTD-RELATED"/>
    <property type="match status" value="1"/>
</dbReference>
<dbReference type="InterPro" id="IPR002104">
    <property type="entry name" value="Integrase_catalytic"/>
</dbReference>
<dbReference type="InterPro" id="IPR050090">
    <property type="entry name" value="Tyrosine_recombinase_XerCD"/>
</dbReference>
<evidence type="ECO:0000256" key="3">
    <source>
        <dbReference type="ARBA" id="ARBA00023125"/>
    </source>
</evidence>
<dbReference type="Pfam" id="PF00589">
    <property type="entry name" value="Phage_integrase"/>
    <property type="match status" value="1"/>
</dbReference>
<dbReference type="GO" id="GO:0015074">
    <property type="term" value="P:DNA integration"/>
    <property type="evidence" value="ECO:0007669"/>
    <property type="project" value="UniProtKB-KW"/>
</dbReference>
<evidence type="ECO:0000313" key="8">
    <source>
        <dbReference type="EMBL" id="EFY07178.1"/>
    </source>
</evidence>
<reference evidence="8 9" key="1">
    <citation type="submission" date="2011-01" db="EMBL/GenBank/DDBJ databases">
        <authorList>
            <person name="Weinstock G."/>
            <person name="Sodergren E."/>
            <person name="Clifton S."/>
            <person name="Fulton L."/>
            <person name="Fulton B."/>
            <person name="Courtney L."/>
            <person name="Fronick C."/>
            <person name="Harrison M."/>
            <person name="Strong C."/>
            <person name="Farmer C."/>
            <person name="Delahaunty K."/>
            <person name="Markovic C."/>
            <person name="Hall O."/>
            <person name="Minx P."/>
            <person name="Tomlinson C."/>
            <person name="Mitreva M."/>
            <person name="Hou S."/>
            <person name="Chen J."/>
            <person name="Wollam A."/>
            <person name="Pepin K.H."/>
            <person name="Johnson M."/>
            <person name="Bhonagiri V."/>
            <person name="Zhang X."/>
            <person name="Suruliraj S."/>
            <person name="Warren W."/>
            <person name="Chinwalla A."/>
            <person name="Mardis E.R."/>
            <person name="Wilson R.K."/>
        </authorList>
    </citation>
    <scope>NUCLEOTIDE SEQUENCE [LARGE SCALE GENOMIC DNA]</scope>
    <source>
        <strain evidence="9">DSM 22608 / JCM 16073 / KCTC 15190 / YIT 12066</strain>
    </source>
</reference>
<dbReference type="CDD" id="cd01189">
    <property type="entry name" value="INT_ICEBs1_C_like"/>
    <property type="match status" value="1"/>
</dbReference>
<dbReference type="GO" id="GO:0003677">
    <property type="term" value="F:DNA binding"/>
    <property type="evidence" value="ECO:0007669"/>
    <property type="project" value="UniProtKB-UniRule"/>
</dbReference>
<accession>E8LJX6</accession>
<dbReference type="HOGENOM" id="CLU_027562_17_0_6"/>
<dbReference type="Pfam" id="PF14659">
    <property type="entry name" value="Phage_int_SAM_3"/>
    <property type="match status" value="1"/>
</dbReference>
<feature type="domain" description="Tyr recombinase" evidence="6">
    <location>
        <begin position="160"/>
        <end position="344"/>
    </location>
</feature>
<comment type="caution">
    <text evidence="8">The sequence shown here is derived from an EMBL/GenBank/DDBJ whole genome shotgun (WGS) entry which is preliminary data.</text>
</comment>
<dbReference type="EMBL" id="AEVO01000049">
    <property type="protein sequence ID" value="EFY07178.1"/>
    <property type="molecule type" value="Genomic_DNA"/>
</dbReference>
<dbReference type="STRING" id="762983.HMPREF9444_01012"/>
<evidence type="ECO:0000259" key="7">
    <source>
        <dbReference type="PROSITE" id="PS51900"/>
    </source>
</evidence>
<dbReference type="PROSITE" id="PS51900">
    <property type="entry name" value="CB"/>
    <property type="match status" value="1"/>
</dbReference>
<evidence type="ECO:0000256" key="1">
    <source>
        <dbReference type="ARBA" id="ARBA00008857"/>
    </source>
</evidence>
<dbReference type="PROSITE" id="PS51898">
    <property type="entry name" value="TYR_RECOMBINASE"/>
    <property type="match status" value="1"/>
</dbReference>
<dbReference type="Pfam" id="PF14657">
    <property type="entry name" value="Arm-DNA-bind_4"/>
    <property type="match status" value="1"/>
</dbReference>
<evidence type="ECO:0000256" key="2">
    <source>
        <dbReference type="ARBA" id="ARBA00022908"/>
    </source>
</evidence>
<keyword evidence="2" id="KW-0229">DNA integration</keyword>
<dbReference type="InterPro" id="IPR028259">
    <property type="entry name" value="AP2-like_int_N"/>
</dbReference>
<dbReference type="eggNOG" id="COG0582">
    <property type="taxonomic scope" value="Bacteria"/>
</dbReference>
<dbReference type="AlphaFoldDB" id="E8LJX6"/>
<comment type="similarity">
    <text evidence="1">Belongs to the 'phage' integrase family.</text>
</comment>
<dbReference type="Proteomes" id="UP000018458">
    <property type="component" value="Unassembled WGS sequence"/>
</dbReference>
<name>E8LJX6_SUCHY</name>
<dbReference type="RefSeq" id="WP_009143214.1">
    <property type="nucleotide sequence ID" value="NZ_GL830986.1"/>
</dbReference>
<dbReference type="InterPro" id="IPR010998">
    <property type="entry name" value="Integrase_recombinase_N"/>
</dbReference>
<dbReference type="InterPro" id="IPR044068">
    <property type="entry name" value="CB"/>
</dbReference>
<dbReference type="InterPro" id="IPR013762">
    <property type="entry name" value="Integrase-like_cat_sf"/>
</dbReference>
<evidence type="ECO:0000313" key="9">
    <source>
        <dbReference type="Proteomes" id="UP000018458"/>
    </source>
</evidence>
<dbReference type="OrthoDB" id="9795573at2"/>
<dbReference type="InterPro" id="IPR011010">
    <property type="entry name" value="DNA_brk_join_enz"/>
</dbReference>
<gene>
    <name evidence="8" type="ORF">HMPREF9444_01012</name>
</gene>
<dbReference type="SUPFAM" id="SSF56349">
    <property type="entry name" value="DNA breaking-rejoining enzymes"/>
    <property type="match status" value="1"/>
</dbReference>
<dbReference type="PANTHER" id="PTHR30349">
    <property type="entry name" value="PHAGE INTEGRASE-RELATED"/>
    <property type="match status" value="1"/>
</dbReference>
<evidence type="ECO:0000259" key="6">
    <source>
        <dbReference type="PROSITE" id="PS51898"/>
    </source>
</evidence>
<keyword evidence="9" id="KW-1185">Reference proteome</keyword>
<keyword evidence="3 5" id="KW-0238">DNA-binding</keyword>
<dbReference type="Gene3D" id="1.10.150.130">
    <property type="match status" value="1"/>
</dbReference>
<feature type="domain" description="Core-binding (CB)" evidence="7">
    <location>
        <begin position="56"/>
        <end position="138"/>
    </location>
</feature>
<dbReference type="Gene3D" id="1.10.443.10">
    <property type="entry name" value="Intergrase catalytic core"/>
    <property type="match status" value="1"/>
</dbReference>
<sequence>MATFVKEKNGTWRVVFVYQDWTGDRKRTTKRGFLTKREAKDWLDDFCLVKADDLNMSFSSLVDAYFEDMAHRLKLNTIMTKRQIVTTKILPYFKDKAVCDISAVDIRKWQAVMISKGNSETYLRTINNQLSTIFNYAVRFYDLKVNPCTKAGSIGSKNAVSKDFWTVEEFKTFADGLYDNWDAYIGFNLLFWTGMRIGELLALNVKDFDLKAKTVSISKSYQRIKGKDVITKPKTLNSTRVVSLPNFLIEDLEDYFSHIYEVNDRYRLFPYTKHYFNYEMQQVCKRTGVKKIRLHDLRHSHASLLVNMGLGAKVIADRLGHKRIETTLNTYSHLYKRTQDSVIATLEDVNAKTEN</sequence>